<accession>A0ABQ1PT28</accession>
<gene>
    <name evidence="1" type="ORF">GCM10011573_35380</name>
</gene>
<evidence type="ECO:0000313" key="2">
    <source>
        <dbReference type="Proteomes" id="UP000630615"/>
    </source>
</evidence>
<comment type="caution">
    <text evidence="1">The sequence shown here is derived from an EMBL/GenBank/DDBJ whole genome shotgun (WGS) entry which is preliminary data.</text>
</comment>
<evidence type="ECO:0000313" key="1">
    <source>
        <dbReference type="EMBL" id="GGD02815.1"/>
    </source>
</evidence>
<dbReference type="EMBL" id="BMKI01000014">
    <property type="protein sequence ID" value="GGD02815.1"/>
    <property type="molecule type" value="Genomic_DNA"/>
</dbReference>
<dbReference type="RefSeq" id="WP_088271884.1">
    <property type="nucleotide sequence ID" value="NZ_BMKI01000014.1"/>
</dbReference>
<sequence length="74" mass="8393">MSIDLDLIKLLISKKDSKGNYVITGYRIGEDTSVSRSTISKIRKGDYDLNNVPLGKIIELFEYAKVNEDILKKD</sequence>
<evidence type="ECO:0008006" key="3">
    <source>
        <dbReference type="Google" id="ProtNLM"/>
    </source>
</evidence>
<organism evidence="1 2">
    <name type="scientific">Enterococcus wangshanyuanii</name>
    <dbReference type="NCBI Taxonomy" id="2005703"/>
    <lineage>
        <taxon>Bacteria</taxon>
        <taxon>Bacillati</taxon>
        <taxon>Bacillota</taxon>
        <taxon>Bacilli</taxon>
        <taxon>Lactobacillales</taxon>
        <taxon>Enterococcaceae</taxon>
        <taxon>Enterococcus</taxon>
    </lineage>
</organism>
<name>A0ABQ1PT28_9ENTE</name>
<keyword evidence="2" id="KW-1185">Reference proteome</keyword>
<dbReference type="Proteomes" id="UP000630615">
    <property type="component" value="Unassembled WGS sequence"/>
</dbReference>
<proteinExistence type="predicted"/>
<reference evidence="2" key="1">
    <citation type="journal article" date="2019" name="Int. J. Syst. Evol. Microbiol.">
        <title>The Global Catalogue of Microorganisms (GCM) 10K type strain sequencing project: providing services to taxonomists for standard genome sequencing and annotation.</title>
        <authorList>
            <consortium name="The Broad Institute Genomics Platform"/>
            <consortium name="The Broad Institute Genome Sequencing Center for Infectious Disease"/>
            <person name="Wu L."/>
            <person name="Ma J."/>
        </authorList>
    </citation>
    <scope>NUCLEOTIDE SEQUENCE [LARGE SCALE GENOMIC DNA]</scope>
    <source>
        <strain evidence="2">CGMCC 1.15942</strain>
    </source>
</reference>
<protein>
    <recommendedName>
        <fullName evidence="3">HTH cro/C1-type domain-containing protein</fullName>
    </recommendedName>
</protein>